<keyword evidence="1" id="KW-0732">Signal</keyword>
<feature type="signal peptide" evidence="1">
    <location>
        <begin position="1"/>
        <end position="27"/>
    </location>
</feature>
<keyword evidence="3" id="KW-1185">Reference proteome</keyword>
<evidence type="ECO:0000313" key="2">
    <source>
        <dbReference type="EMBL" id="WIY00303.1"/>
    </source>
</evidence>
<reference evidence="2 3" key="1">
    <citation type="submission" date="2023-06" db="EMBL/GenBank/DDBJ databases">
        <authorList>
            <person name="Oyuntsetseg B."/>
            <person name="Kim S.B."/>
        </authorList>
    </citation>
    <scope>NUCLEOTIDE SEQUENCE [LARGE SCALE GENOMIC DNA]</scope>
    <source>
        <strain evidence="2 3">4-36</strain>
    </source>
</reference>
<organism evidence="2 3">
    <name type="scientific">Amycolatopsis mongoliensis</name>
    <dbReference type="NCBI Taxonomy" id="715475"/>
    <lineage>
        <taxon>Bacteria</taxon>
        <taxon>Bacillati</taxon>
        <taxon>Actinomycetota</taxon>
        <taxon>Actinomycetes</taxon>
        <taxon>Pseudonocardiales</taxon>
        <taxon>Pseudonocardiaceae</taxon>
        <taxon>Amycolatopsis</taxon>
    </lineage>
</organism>
<accession>A0A9Y2NI23</accession>
<evidence type="ECO:0000256" key="1">
    <source>
        <dbReference type="SAM" id="SignalP"/>
    </source>
</evidence>
<proteinExistence type="predicted"/>
<dbReference type="KEGG" id="amog:QRX60_40615"/>
<evidence type="ECO:0000313" key="3">
    <source>
        <dbReference type="Proteomes" id="UP001239397"/>
    </source>
</evidence>
<protein>
    <submittedName>
        <fullName evidence="2">Uncharacterized protein</fullName>
    </submittedName>
</protein>
<feature type="chain" id="PRO_5040899514" evidence="1">
    <location>
        <begin position="28"/>
        <end position="156"/>
    </location>
</feature>
<gene>
    <name evidence="2" type="ORF">QRX60_40615</name>
</gene>
<dbReference type="RefSeq" id="WP_285996774.1">
    <property type="nucleotide sequence ID" value="NZ_CP127295.1"/>
</dbReference>
<dbReference type="EMBL" id="CP127295">
    <property type="protein sequence ID" value="WIY00303.1"/>
    <property type="molecule type" value="Genomic_DNA"/>
</dbReference>
<sequence length="156" mass="15722">MRNLARIGTALGAVAVLATATAGVASAAPSGFTVDVHHSSGALATALSGSLSWSTSSKTVTIGGTSLFVKAGECITVTATGYQGSTKVTDPYAFPGSNQKACADQGVDVTGSIGTHGLTAKVPGGVEHVVIRLTDYDHQIGHYANCYRTASVCQYG</sequence>
<name>A0A9Y2NI23_9PSEU</name>
<dbReference type="AlphaFoldDB" id="A0A9Y2NI23"/>
<dbReference type="Proteomes" id="UP001239397">
    <property type="component" value="Chromosome"/>
</dbReference>